<protein>
    <submittedName>
        <fullName evidence="2">SCAN domain-containing protein 3-like isoform X2</fullName>
    </submittedName>
</protein>
<evidence type="ECO:0000313" key="1">
    <source>
        <dbReference type="Proteomes" id="UP001652642"/>
    </source>
</evidence>
<organism evidence="1 2">
    <name type="scientific">Pogona vitticeps</name>
    <name type="common">central bearded dragon</name>
    <dbReference type="NCBI Taxonomy" id="103695"/>
    <lineage>
        <taxon>Eukaryota</taxon>
        <taxon>Metazoa</taxon>
        <taxon>Chordata</taxon>
        <taxon>Craniata</taxon>
        <taxon>Vertebrata</taxon>
        <taxon>Euteleostomi</taxon>
        <taxon>Lepidosauria</taxon>
        <taxon>Squamata</taxon>
        <taxon>Bifurcata</taxon>
        <taxon>Unidentata</taxon>
        <taxon>Episquamata</taxon>
        <taxon>Toxicofera</taxon>
        <taxon>Iguania</taxon>
        <taxon>Acrodonta</taxon>
        <taxon>Agamidae</taxon>
        <taxon>Amphibolurinae</taxon>
        <taxon>Pogona</taxon>
    </lineage>
</organism>
<dbReference type="PANTHER" id="PTHR45913">
    <property type="entry name" value="EPM2A-INTERACTING PROTEIN 1"/>
    <property type="match status" value="1"/>
</dbReference>
<dbReference type="Proteomes" id="UP001652642">
    <property type="component" value="Chromosome 1"/>
</dbReference>
<reference evidence="2" key="2">
    <citation type="submission" date="2025-08" db="UniProtKB">
        <authorList>
            <consortium name="RefSeq"/>
        </authorList>
    </citation>
    <scope>IDENTIFICATION</scope>
</reference>
<reference evidence="1" key="1">
    <citation type="submission" date="2025-05" db="UniProtKB">
        <authorList>
            <consortium name="RefSeq"/>
        </authorList>
    </citation>
    <scope>NUCLEOTIDE SEQUENCE [LARGE SCALE GENOMIC DNA]</scope>
</reference>
<gene>
    <name evidence="2" type="primary">LOC110085279</name>
</gene>
<sequence>MATSTSSNLSARRASFLVASRIAKAKMPFAVGEELILPAVKAVCRELLGEAAAQKVAHVSLSPSTIPGGIDEIAEDIEAQLLERIKASPWYALQVDESISVENMAIMLVFVRYIFQEDVHTDMLCACLLPTNATAAERFKSLNDYMSGKLNWSFCVGICTDGAAAGWISGFTTRVKEVASECESTHYIIYGEMLVSQKLPPELNSVLQDVIKIINHIKVHALNSHLFAQLWEEMDAEHIHLLYTEVKWLSKGGLLTRVFELREVLHRFLVEKQSPMAAHFSDTEWLAKLAYLCDIVNLFNELSLSLQSRMTTVFKAADKVAAFKAKLEL</sequence>
<evidence type="ECO:0000313" key="2">
    <source>
        <dbReference type="RefSeq" id="XP_020660943.2"/>
    </source>
</evidence>
<dbReference type="AlphaFoldDB" id="A0A6J0ULM3"/>
<dbReference type="InParanoid" id="A0A6J0ULM3"/>
<dbReference type="OrthoDB" id="1101576at2759"/>
<dbReference type="GeneID" id="110085279"/>
<dbReference type="PANTHER" id="PTHR45913:SF19">
    <property type="entry name" value="LOW QUALITY PROTEIN: ZINC FINGER BED DOMAIN-CONTAINING PROTEIN 5-LIKE"/>
    <property type="match status" value="1"/>
</dbReference>
<name>A0A6J0ULM3_9SAUR</name>
<proteinExistence type="predicted"/>
<keyword evidence="1" id="KW-1185">Reference proteome</keyword>
<accession>A0A6J0ULM3</accession>
<dbReference type="RefSeq" id="XP_020660943.2">
    <property type="nucleotide sequence ID" value="XM_020805284.2"/>
</dbReference>
<dbReference type="KEGG" id="pvt:110085279"/>